<feature type="transmembrane region" description="Helical" evidence="6">
    <location>
        <begin position="101"/>
        <end position="119"/>
    </location>
</feature>
<feature type="transmembrane region" description="Helical" evidence="6">
    <location>
        <begin position="337"/>
        <end position="356"/>
    </location>
</feature>
<keyword evidence="3 6" id="KW-0812">Transmembrane</keyword>
<feature type="domain" description="Major facilitator superfamily (MFS) profile" evidence="7">
    <location>
        <begin position="1"/>
        <end position="455"/>
    </location>
</feature>
<evidence type="ECO:0000256" key="3">
    <source>
        <dbReference type="ARBA" id="ARBA00022692"/>
    </source>
</evidence>
<feature type="transmembrane region" description="Helical" evidence="6">
    <location>
        <begin position="232"/>
        <end position="253"/>
    </location>
</feature>
<dbReference type="InterPro" id="IPR011701">
    <property type="entry name" value="MFS"/>
</dbReference>
<keyword evidence="5 6" id="KW-0472">Membrane</keyword>
<feature type="transmembrane region" description="Helical" evidence="6">
    <location>
        <begin position="299"/>
        <end position="325"/>
    </location>
</feature>
<dbReference type="Pfam" id="PF13302">
    <property type="entry name" value="Acetyltransf_3"/>
    <property type="match status" value="1"/>
</dbReference>
<evidence type="ECO:0000256" key="5">
    <source>
        <dbReference type="ARBA" id="ARBA00023136"/>
    </source>
</evidence>
<feature type="transmembrane region" description="Helical" evidence="6">
    <location>
        <begin position="42"/>
        <end position="61"/>
    </location>
</feature>
<dbReference type="EMBL" id="JAIBSC010000020">
    <property type="protein sequence ID" value="KAH1908412.1"/>
    <property type="molecule type" value="Genomic_DNA"/>
</dbReference>
<dbReference type="SUPFAM" id="SSF103473">
    <property type="entry name" value="MFS general substrate transporter"/>
    <property type="match status" value="1"/>
</dbReference>
<comment type="caution">
    <text evidence="9">The sequence shown here is derived from an EMBL/GenBank/DDBJ whole genome shotgun (WGS) entry which is preliminary data.</text>
</comment>
<dbReference type="FunFam" id="1.20.1250.20:FF:000082">
    <property type="entry name" value="MFS multidrug transporter, putative"/>
    <property type="match status" value="1"/>
</dbReference>
<dbReference type="GO" id="GO:0016747">
    <property type="term" value="F:acyltransferase activity, transferring groups other than amino-acyl groups"/>
    <property type="evidence" value="ECO:0007669"/>
    <property type="project" value="InterPro"/>
</dbReference>
<feature type="transmembrane region" description="Helical" evidence="6">
    <location>
        <begin position="131"/>
        <end position="150"/>
    </location>
</feature>
<accession>A0A9P8NKT9</accession>
<evidence type="ECO:0000256" key="4">
    <source>
        <dbReference type="ARBA" id="ARBA00022989"/>
    </source>
</evidence>
<dbReference type="Gene3D" id="1.20.1250.20">
    <property type="entry name" value="MFS general substrate transporter like domains"/>
    <property type="match status" value="1"/>
</dbReference>
<evidence type="ECO:0000256" key="2">
    <source>
        <dbReference type="ARBA" id="ARBA00008335"/>
    </source>
</evidence>
<evidence type="ECO:0000313" key="10">
    <source>
        <dbReference type="Proteomes" id="UP000813423"/>
    </source>
</evidence>
<dbReference type="SUPFAM" id="SSF55729">
    <property type="entry name" value="Acyl-CoA N-acyltransferases (Nat)"/>
    <property type="match status" value="1"/>
</dbReference>
<gene>
    <name evidence="9" type="ORF">KXV57_003386</name>
</gene>
<dbReference type="InterPro" id="IPR016181">
    <property type="entry name" value="Acyl_CoA_acyltransferase"/>
</dbReference>
<dbReference type="PROSITE" id="PS51186">
    <property type="entry name" value="GNAT"/>
    <property type="match status" value="1"/>
</dbReference>
<dbReference type="InterPro" id="IPR020846">
    <property type="entry name" value="MFS_dom"/>
</dbReference>
<feature type="transmembrane region" description="Helical" evidence="6">
    <location>
        <begin position="188"/>
        <end position="212"/>
    </location>
</feature>
<evidence type="ECO:0000259" key="7">
    <source>
        <dbReference type="PROSITE" id="PS50850"/>
    </source>
</evidence>
<dbReference type="PANTHER" id="PTHR23502">
    <property type="entry name" value="MAJOR FACILITATOR SUPERFAMILY"/>
    <property type="match status" value="1"/>
</dbReference>
<dbReference type="InterPro" id="IPR000182">
    <property type="entry name" value="GNAT_dom"/>
</dbReference>
<feature type="transmembrane region" description="Helical" evidence="6">
    <location>
        <begin position="274"/>
        <end position="293"/>
    </location>
</feature>
<dbReference type="InterPro" id="IPR036259">
    <property type="entry name" value="MFS_trans_sf"/>
</dbReference>
<dbReference type="GO" id="GO:0005886">
    <property type="term" value="C:plasma membrane"/>
    <property type="evidence" value="ECO:0007669"/>
    <property type="project" value="UniProtKB-SubCell"/>
</dbReference>
<dbReference type="Pfam" id="PF07690">
    <property type="entry name" value="MFS_1"/>
    <property type="match status" value="1"/>
</dbReference>
<dbReference type="GO" id="GO:0022857">
    <property type="term" value="F:transmembrane transporter activity"/>
    <property type="evidence" value="ECO:0007669"/>
    <property type="project" value="InterPro"/>
</dbReference>
<evidence type="ECO:0000256" key="6">
    <source>
        <dbReference type="SAM" id="Phobius"/>
    </source>
</evidence>
<dbReference type="Proteomes" id="UP000813423">
    <property type="component" value="Unassembled WGS sequence"/>
</dbReference>
<comment type="similarity">
    <text evidence="2">Belongs to the major facilitator superfamily.</text>
</comment>
<keyword evidence="4 6" id="KW-1133">Transmembrane helix</keyword>
<dbReference type="AlphaFoldDB" id="A0A9P8NKT9"/>
<evidence type="ECO:0008006" key="11">
    <source>
        <dbReference type="Google" id="ProtNLM"/>
    </source>
</evidence>
<comment type="subcellular location">
    <subcellularLocation>
        <location evidence="1">Cell membrane</location>
        <topology evidence="1">Multi-pass membrane protein</topology>
    </subcellularLocation>
</comment>
<dbReference type="CDD" id="cd17323">
    <property type="entry name" value="MFS_Tpo1_MDR_like"/>
    <property type="match status" value="1"/>
</dbReference>
<organism evidence="9 10">
    <name type="scientific">Aspergillus fumigatus</name>
    <name type="common">Neosartorya fumigata</name>
    <dbReference type="NCBI Taxonomy" id="746128"/>
    <lineage>
        <taxon>Eukaryota</taxon>
        <taxon>Fungi</taxon>
        <taxon>Dikarya</taxon>
        <taxon>Ascomycota</taxon>
        <taxon>Pezizomycotina</taxon>
        <taxon>Eurotiomycetes</taxon>
        <taxon>Eurotiomycetidae</taxon>
        <taxon>Eurotiales</taxon>
        <taxon>Aspergillaceae</taxon>
        <taxon>Aspergillus</taxon>
        <taxon>Aspergillus subgen. Fumigati</taxon>
    </lineage>
</organism>
<dbReference type="PROSITE" id="PS50850">
    <property type="entry name" value="MFS"/>
    <property type="match status" value="1"/>
</dbReference>
<evidence type="ECO:0000256" key="1">
    <source>
        <dbReference type="ARBA" id="ARBA00004651"/>
    </source>
</evidence>
<evidence type="ECO:0000313" key="9">
    <source>
        <dbReference type="EMBL" id="KAH1908412.1"/>
    </source>
</evidence>
<dbReference type="PANTHER" id="PTHR23502:SF74">
    <property type="entry name" value="MAJOR FACILITATOR SUPERFAMILY (MFS) PROFILE DOMAIN-CONTAINING PROTEIN"/>
    <property type="match status" value="1"/>
</dbReference>
<protein>
    <recommendedName>
        <fullName evidence="11">Major facilitator superfamily (MFS) profile domain-containing protein</fullName>
    </recommendedName>
</protein>
<dbReference type="Gene3D" id="3.40.630.30">
    <property type="match status" value="1"/>
</dbReference>
<sequence length="560" mass="61519">MQEFHVEDAMQSNLPTSVFLIGYIVGPLAFSPLSETVGRRLVLLPTITVFTLSTVACALSPNWGSLLFFRFICGTMGSAPQTVVGGVYADMFFDLRERGRVMAFYMASASFGPILGPIISGFASPSYGWRWTFWIASILAGCAWICLLFVPETFGPVLSRRNAPGLGDTVPKNTVNVVQIVKRPLAMLLFEPIITFTSIYIALAYGLVFFYFQAYPIIFDGVYGFDVQTTSLAFLPVGVGAASTSLVALYWDMTYDKAKKHNKPWRFGAELHRLPISCLGAVLLTASSFWLAWTSRSAVHWAVPIASGVVFGFGYQTIFVSLLTYVTDAYKIYSASALASSVILRSVLGALLPLAAKPMYETLGQAVAVIIPEEVPPIHTERLLLRPLRIDNDEDAAGIFSIRSRQDVVDWLWPRAADTTVEETKAHMMKKVFKDPDAAGAVGRLFFFVIIPKNEPDRIIGSLGVNSLSPAPSVGYAMHPSYWGRGYASEALRGVIDAWWKLPRVDGLGYEEKLFAAVNIANKGSVKVLQRNGFKIYKEVVLEGDTVACMELESPCRAIP</sequence>
<feature type="transmembrane region" description="Helical" evidence="6">
    <location>
        <begin position="67"/>
        <end position="89"/>
    </location>
</feature>
<feature type="domain" description="N-acetyltransferase" evidence="8">
    <location>
        <begin position="383"/>
        <end position="553"/>
    </location>
</feature>
<reference evidence="9" key="1">
    <citation type="submission" date="2021-08" db="EMBL/GenBank/DDBJ databases">
        <title>Global Aspergillus fumigatus from environmental and clinical sources.</title>
        <authorList>
            <person name="Barber A."/>
            <person name="Sae-Ong T."/>
        </authorList>
    </citation>
    <scope>NUCLEOTIDE SEQUENCE</scope>
    <source>
        <strain evidence="9">NRZ-2016-071</strain>
    </source>
</reference>
<proteinExistence type="inferred from homology"/>
<name>A0A9P8NKT9_ASPFM</name>
<feature type="transmembrane region" description="Helical" evidence="6">
    <location>
        <begin position="12"/>
        <end position="30"/>
    </location>
</feature>
<evidence type="ECO:0000259" key="8">
    <source>
        <dbReference type="PROSITE" id="PS51186"/>
    </source>
</evidence>